<dbReference type="AlphaFoldDB" id="A0A224Y5T2"/>
<sequence>MMRQKFPLIHSKTFHRFSANVFSVFLVFFSTLGFEKLKSCCHLPDSLFRQSSTHGERKTVVLTTVFNGRVMISMLGICGICLDHDEAEHVRCGNINLQLRSEASHHIAKPSFSLRAVRFSPHKLALRSMK</sequence>
<evidence type="ECO:0000313" key="1">
    <source>
        <dbReference type="EMBL" id="MAA12916.1"/>
    </source>
</evidence>
<protein>
    <submittedName>
        <fullName evidence="1">Uncharacterized protein</fullName>
    </submittedName>
</protein>
<proteinExistence type="predicted"/>
<organism evidence="1">
    <name type="scientific">Rhipicephalus zambeziensis</name>
    <dbReference type="NCBI Taxonomy" id="60191"/>
    <lineage>
        <taxon>Eukaryota</taxon>
        <taxon>Metazoa</taxon>
        <taxon>Ecdysozoa</taxon>
        <taxon>Arthropoda</taxon>
        <taxon>Chelicerata</taxon>
        <taxon>Arachnida</taxon>
        <taxon>Acari</taxon>
        <taxon>Parasitiformes</taxon>
        <taxon>Ixodida</taxon>
        <taxon>Ixodoidea</taxon>
        <taxon>Ixodidae</taxon>
        <taxon>Rhipicephalinae</taxon>
        <taxon>Rhipicephalus</taxon>
        <taxon>Rhipicephalus</taxon>
    </lineage>
</organism>
<reference evidence="1" key="1">
    <citation type="journal article" date="2017" name="Parasit. Vectors">
        <title>Sialotranscriptomics of Rhipicephalus zambeziensis reveals intricate expression profiles of secretory proteins and suggests tight temporal transcriptional regulation during blood-feeding.</title>
        <authorList>
            <person name="de Castro M.H."/>
            <person name="de Klerk D."/>
            <person name="Pienaar R."/>
            <person name="Rees D.J.G."/>
            <person name="Mans B.J."/>
        </authorList>
    </citation>
    <scope>NUCLEOTIDE SEQUENCE</scope>
    <source>
        <tissue evidence="1">Salivary glands</tissue>
    </source>
</reference>
<name>A0A224Y5T2_9ACAR</name>
<dbReference type="EMBL" id="GFPF01001770">
    <property type="protein sequence ID" value="MAA12916.1"/>
    <property type="molecule type" value="Transcribed_RNA"/>
</dbReference>
<accession>A0A224Y5T2</accession>